<dbReference type="SUPFAM" id="SSF53335">
    <property type="entry name" value="S-adenosyl-L-methionine-dependent methyltransferases"/>
    <property type="match status" value="1"/>
</dbReference>
<dbReference type="RefSeq" id="WP_168606668.1">
    <property type="nucleotide sequence ID" value="NZ_CP038852.1"/>
</dbReference>
<dbReference type="InterPro" id="IPR029063">
    <property type="entry name" value="SAM-dependent_MTases_sf"/>
</dbReference>
<dbReference type="Gene3D" id="3.40.50.150">
    <property type="entry name" value="Vaccinia Virus protein VP39"/>
    <property type="match status" value="1"/>
</dbReference>
<keyword evidence="2" id="KW-1185">Reference proteome</keyword>
<gene>
    <name evidence="1" type="ORF">E5R92_03180</name>
</gene>
<protein>
    <recommendedName>
        <fullName evidence="3">Methyltransferase domain-containing protein</fullName>
    </recommendedName>
</protein>
<reference evidence="1 2" key="1">
    <citation type="journal article" date="2020" name="Nat. Microbiol.">
        <title>Lysogenic host-virus interactions in SAR11 marine bacteria.</title>
        <authorList>
            <person name="Morris R.M."/>
            <person name="Cain K.R."/>
            <person name="Hvorecny K.L."/>
            <person name="Kollman J.M."/>
        </authorList>
    </citation>
    <scope>NUCLEOTIDE SEQUENCE [LARGE SCALE GENOMIC DNA]</scope>
    <source>
        <strain evidence="1 2">NP1</strain>
    </source>
</reference>
<organism evidence="1 2">
    <name type="scientific">Candidatus Pelagibacter giovannonii</name>
    <dbReference type="NCBI Taxonomy" id="2563896"/>
    <lineage>
        <taxon>Bacteria</taxon>
        <taxon>Pseudomonadati</taxon>
        <taxon>Pseudomonadota</taxon>
        <taxon>Alphaproteobacteria</taxon>
        <taxon>Candidatus Pelagibacterales</taxon>
        <taxon>Candidatus Pelagibacteraceae</taxon>
        <taxon>Candidatus Pelagibacter</taxon>
    </lineage>
</organism>
<evidence type="ECO:0000313" key="2">
    <source>
        <dbReference type="Proteomes" id="UP000501094"/>
    </source>
</evidence>
<dbReference type="AlphaFoldDB" id="A0A6H1Q1J4"/>
<accession>A0A6H1Q1J4</accession>
<dbReference type="EMBL" id="CP038852">
    <property type="protein sequence ID" value="QIZ20787.1"/>
    <property type="molecule type" value="Genomic_DNA"/>
</dbReference>
<name>A0A6H1Q1J4_9PROT</name>
<sequence>MYKNKDTIYAINHYNFFDKIVLKKRLEISNIINDLVKDIQINDALDIGTTSDDRNASSNIVIKNIKNIEKFKCISDQIVTSNFFFKTLKKSITEEFSENELYEFSSDLVISNATIEHVGGVLNQKKMIENIIKLTKKIFVITTPNRFYPIELHTKIPLIHWFPKSIYRQILKFFGLSFYANEENLNLLSINDLKNMLNNQKIVYEIKFIKLFFFKSNIIIIGKK</sequence>
<evidence type="ECO:0000313" key="1">
    <source>
        <dbReference type="EMBL" id="QIZ20787.1"/>
    </source>
</evidence>
<proteinExistence type="predicted"/>
<evidence type="ECO:0008006" key="3">
    <source>
        <dbReference type="Google" id="ProtNLM"/>
    </source>
</evidence>
<dbReference type="KEGG" id="peg:E5R92_03180"/>
<dbReference type="Proteomes" id="UP000501094">
    <property type="component" value="Chromosome"/>
</dbReference>